<protein>
    <submittedName>
        <fullName evidence="1">Uncharacterized protein</fullName>
    </submittedName>
</protein>
<accession>A0A0K2RWR4</accession>
<dbReference type="AlphaFoldDB" id="A0A0K2RWR4"/>
<gene>
    <name evidence="1" type="primary">ORF35</name>
</gene>
<geneLocation type="chloroplast" evidence="1"/>
<name>A0A0K2RWR4_9STRA</name>
<dbReference type="RefSeq" id="YP_009163593.1">
    <property type="nucleotide sequence ID" value="NC_027746.1"/>
</dbReference>
<keyword evidence="1" id="KW-0150">Chloroplast</keyword>
<dbReference type="EMBL" id="AP014625">
    <property type="protein sequence ID" value="BAS19047.1"/>
    <property type="molecule type" value="Genomic_DNA"/>
</dbReference>
<reference evidence="1" key="1">
    <citation type="journal article" date="2016" name="Curr. Genet.">
        <title>Sequencing and analysis of the complete organellar genomes of Parmales, a closely related group to Bacillariophyta (diatoms).</title>
        <authorList>
            <person name="Tajima N."/>
            <person name="Saitoh K."/>
            <person name="Sato S."/>
            <person name="Maruyama F."/>
            <person name="Ichinomiya M."/>
            <person name="Yoshikawa S."/>
            <person name="Kurokawa K."/>
            <person name="Ohta H."/>
            <person name="Tabata S."/>
            <person name="Kuwata A."/>
            <person name="Sato N."/>
        </authorList>
    </citation>
    <scope>NUCLEOTIDE SEQUENCE</scope>
</reference>
<keyword evidence="1" id="KW-0934">Plastid</keyword>
<sequence>MLEAGYRNLKIKTSNEIKWWVHDLNNFKSSCWFNT</sequence>
<proteinExistence type="predicted"/>
<organism evidence="1">
    <name type="scientific">Triparma laevis</name>
    <dbReference type="NCBI Taxonomy" id="1534972"/>
    <lineage>
        <taxon>Eukaryota</taxon>
        <taxon>Sar</taxon>
        <taxon>Stramenopiles</taxon>
        <taxon>Ochrophyta</taxon>
        <taxon>Bolidophyceae</taxon>
        <taxon>Parmales</taxon>
        <taxon>Triparmaceae</taxon>
        <taxon>Triparma</taxon>
    </lineage>
</organism>
<evidence type="ECO:0000313" key="1">
    <source>
        <dbReference type="EMBL" id="BAS19047.1"/>
    </source>
</evidence>
<dbReference type="GeneID" id="25398326"/>